<reference evidence="1" key="1">
    <citation type="submission" date="2023-05" db="EMBL/GenBank/DDBJ databases">
        <authorList>
            <consortium name="ELIXIR-Norway"/>
        </authorList>
    </citation>
    <scope>NUCLEOTIDE SEQUENCE</scope>
</reference>
<name>A0ACB0EDQ2_RANTA</name>
<organism evidence="1 2">
    <name type="scientific">Rangifer tarandus platyrhynchus</name>
    <name type="common">Svalbard reindeer</name>
    <dbReference type="NCBI Taxonomy" id="3082113"/>
    <lineage>
        <taxon>Eukaryota</taxon>
        <taxon>Metazoa</taxon>
        <taxon>Chordata</taxon>
        <taxon>Craniata</taxon>
        <taxon>Vertebrata</taxon>
        <taxon>Euteleostomi</taxon>
        <taxon>Mammalia</taxon>
        <taxon>Eutheria</taxon>
        <taxon>Laurasiatheria</taxon>
        <taxon>Artiodactyla</taxon>
        <taxon>Ruminantia</taxon>
        <taxon>Pecora</taxon>
        <taxon>Cervidae</taxon>
        <taxon>Odocoileinae</taxon>
        <taxon>Rangifer</taxon>
    </lineage>
</organism>
<dbReference type="EMBL" id="OX596086">
    <property type="protein sequence ID" value="CAI9698750.1"/>
    <property type="molecule type" value="Genomic_DNA"/>
</dbReference>
<accession>A0ACB0EDQ2</accession>
<dbReference type="Proteomes" id="UP001162501">
    <property type="component" value="Chromosome 2"/>
</dbReference>
<sequence length="153" mass="16303">MAVPVAVVTQHPRLTQAEGARLRAALGRQGPSLGETGIRQPPGGHQSLAPQHLLFPAFTQSVLFTQVPCSCRHFERQRSKRAPLLPGQAGHTPALESRGSSALPCSVLAVYLVQPWHSLKRPMVSPWPVCPSPDAGQGFSQLQPGQGPRGTSP</sequence>
<evidence type="ECO:0000313" key="2">
    <source>
        <dbReference type="Proteomes" id="UP001162501"/>
    </source>
</evidence>
<protein>
    <submittedName>
        <fullName evidence="1">Uncharacterized protein</fullName>
    </submittedName>
</protein>
<proteinExistence type="predicted"/>
<gene>
    <name evidence="1" type="ORF">MRATA1EN3_LOCUS9963</name>
</gene>
<evidence type="ECO:0000313" key="1">
    <source>
        <dbReference type="EMBL" id="CAI9698750.1"/>
    </source>
</evidence>